<gene>
    <name evidence="1" type="ORF">ACCI49_22560</name>
</gene>
<organism evidence="1 2">
    <name type="scientific">Microbulbifer epialgicus</name>
    <dbReference type="NCBI Taxonomy" id="393907"/>
    <lineage>
        <taxon>Bacteria</taxon>
        <taxon>Pseudomonadati</taxon>
        <taxon>Pseudomonadota</taxon>
        <taxon>Gammaproteobacteria</taxon>
        <taxon>Cellvibrionales</taxon>
        <taxon>Microbulbiferaceae</taxon>
        <taxon>Microbulbifer</taxon>
    </lineage>
</organism>
<evidence type="ECO:0000313" key="1">
    <source>
        <dbReference type="EMBL" id="MFA0813675.1"/>
    </source>
</evidence>
<comment type="caution">
    <text evidence="1">The sequence shown here is derived from an EMBL/GenBank/DDBJ whole genome shotgun (WGS) entry which is preliminary data.</text>
</comment>
<evidence type="ECO:0000313" key="2">
    <source>
        <dbReference type="Proteomes" id="UP001569428"/>
    </source>
</evidence>
<dbReference type="Proteomes" id="UP001569428">
    <property type="component" value="Unassembled WGS sequence"/>
</dbReference>
<dbReference type="EMBL" id="JBGMEK010000120">
    <property type="protein sequence ID" value="MFA0813675.1"/>
    <property type="molecule type" value="Genomic_DNA"/>
</dbReference>
<dbReference type="RefSeq" id="WP_371841487.1">
    <property type="nucleotide sequence ID" value="NZ_JBGMEK010000120.1"/>
</dbReference>
<sequence>MVKRVKLDGILIRLVTCITLIFSPVIFAEELSTYSKFPKSSKTEVIPFPVEFASDITLNGIEELVFLPGMYKPEEEDFFSYAFSWTHKPEKGQVFQKSEIQEFIVAYYKGLYKAVSDGKEYEPAVTMEQADEEYTGQISWVEPFVTKKKQTLHFKGNQVYCEKINELRWYFLVSPQGSPHSVWDELQSIKPSNC</sequence>
<evidence type="ECO:0008006" key="3">
    <source>
        <dbReference type="Google" id="ProtNLM"/>
    </source>
</evidence>
<protein>
    <recommendedName>
        <fullName evidence="3">Secreted protein</fullName>
    </recommendedName>
</protein>
<proteinExistence type="predicted"/>
<reference evidence="1 2" key="1">
    <citation type="submission" date="2024-08" db="EMBL/GenBank/DDBJ databases">
        <authorList>
            <person name="Ishaq N."/>
        </authorList>
    </citation>
    <scope>NUCLEOTIDE SEQUENCE [LARGE SCALE GENOMIC DNA]</scope>
    <source>
        <strain evidence="1 2">DSM 18651</strain>
    </source>
</reference>
<keyword evidence="2" id="KW-1185">Reference proteome</keyword>
<name>A0ABV4P6N4_9GAMM</name>
<accession>A0ABV4P6N4</accession>